<reference evidence="2 3" key="1">
    <citation type="submission" date="2023-07" db="EMBL/GenBank/DDBJ databases">
        <title>Sorghum-associated microbial communities from plants grown in Nebraska, USA.</title>
        <authorList>
            <person name="Schachtman D."/>
        </authorList>
    </citation>
    <scope>NUCLEOTIDE SEQUENCE [LARGE SCALE GENOMIC DNA]</scope>
    <source>
        <strain evidence="2 3">3773</strain>
    </source>
</reference>
<dbReference type="InterPro" id="IPR012334">
    <property type="entry name" value="Pectin_lyas_fold"/>
</dbReference>
<feature type="signal peptide" evidence="1">
    <location>
        <begin position="1"/>
        <end position="22"/>
    </location>
</feature>
<dbReference type="NCBIfam" id="NF041518">
    <property type="entry name" value="choice_anch_Q"/>
    <property type="match status" value="3"/>
</dbReference>
<dbReference type="InterPro" id="IPR036941">
    <property type="entry name" value="Rcpt_L-dom_sf"/>
</dbReference>
<feature type="chain" id="PRO_5046039223" description="T9SS sorting signal type C domain-containing protein" evidence="1">
    <location>
        <begin position="23"/>
        <end position="1792"/>
    </location>
</feature>
<dbReference type="Gene3D" id="3.80.20.20">
    <property type="entry name" value="Receptor L-domain"/>
    <property type="match status" value="1"/>
</dbReference>
<keyword evidence="1" id="KW-0732">Signal</keyword>
<accession>A0ABU1TSZ4</accession>
<name>A0ABU1TSZ4_9FLAO</name>
<organism evidence="2 3">
    <name type="scientific">Flavobacterium arsenatis</name>
    <dbReference type="NCBI Taxonomy" id="1484332"/>
    <lineage>
        <taxon>Bacteria</taxon>
        <taxon>Pseudomonadati</taxon>
        <taxon>Bacteroidota</taxon>
        <taxon>Flavobacteriia</taxon>
        <taxon>Flavobacteriales</taxon>
        <taxon>Flavobacteriaceae</taxon>
        <taxon>Flavobacterium</taxon>
    </lineage>
</organism>
<sequence>MKTTIPSLLLWLLFLTNLPVAAQCPINLDLFSQSGVDNFATDYPECTQITGDVIIQGLNITSLDGLNGITHIGGRLQIIGTNLTNLDGLSSLVSIGTFIDLYLNNNLNDISGLENVVFAPSFSSIVLEANPNLSVCNVPNICRFFANPTGFSYVAGNAAGCATIPQIRSSCITPDANGILYVRKDAVGSGSSWNDALGEVSEAFAEAQTDLSITQIWVAKGTYSATGDGLRMRNNLEIYGGFDPDNGIDDLSNQRISPSATTGSILTGDNVRRVVTNIFTNTNPLNDTAVLNGFTITQGNPPHTAQQLDIADSGGGIINVYASPKLINLFIFDNYANDRGGGIYNNFSNPTIVNTVVARNSSQYSGGGIYNLSSPAKLINCTIAHNHSERVGGVRNNGTASQVVMKNCIVFGNTKTATDAENVNLSNIGNATITYQHTFVQNLTTADAEGNIAGTLDPLFVNPANNNFRLQRCSPMINSGNNLAFASGQTPDIAAVTIDLAGSPRIFNNQTVDLGAYEYQANHLQTQIVYVDADATGNNNGSSWENAYTDLQSGINAACVSDEVWVAEGEYQTALNQFFRMKEGVKIYGGFAGTETTLEARNWKSNVTVLKGNNNSVIRNEFTVSSPMTNASMLNGFTIKDGLANQSSDPENVLDAGGGIFNFYASPQLINLIITNNVADDRGGGIYNRVSNPVIVNSLISKNTANRSGGALYNFSSSPKIINTTIANNTADRVGGIRNNYAQSAVVLQNSIVYGNTQIQTTLPEQTNLSNLAGATINCFNSLIQNVTTADAQGNLSGTLDPLFMNVANNDYRLLSCSPLLNEGTNTVFDPAQTPDLTAITTDLAGNPRIQNTTVDLGAYETDNTTTSTILYVDGTATGNNDGTSWVNAYTSFAEAVITSDKCVAVNEIHVAEGTYYPEYATNLNNTTSSVRNRSFTFRRGGLEILGGYPSGGGTRNWKQHPTILSGNIGYPALDNDNAFHVVVTYGTAVDQTFKFDGFRITKANANNNTTSNVAGGGTVLNYEGGGWSNTLGSPAISNVIISGNSGMYASGFYNELGNPTLTNTVISGNNGDYGAGVYNRVGNPVFINCTISGNRALHEGGGIRIYNGNPVITNCIIFGNTASINAGIGILMGSPVISYSLIQGLSNTANGNLNGLTTNPQFVAPTLAAAAPTTSGNYALQGNSLAIDAANSTVIPTTITTDLDGNDRIIGLSADMGAFEYQGSFCPFITTWNGVAWSNGLPNEETKIIFNGDYTSDNSNSDAGTLEGCSVEIVSGDVVISEGHNLILNHEINTAGGSFVLKNNASLVQVEDEALNQGTLTSERITTPIYRYDYVYWSSPVTEDSGFLLGKDPANPTRPGLSSLTLFDKYHAWDTDLQEWSIIPNGNQVMLPGKGYIVRAPQSYGSDPQDPASYNNFTGNFIGKPNNGVVNTPIAGGLNQWNLIGNPYPSALYVDDFLYQNNTIVDGTIYIWTHSTAISNNGSGEVYNYDADDYATYNLSGAVGTGSGENSPNGGNVPTGYIASGQSFFIKGSPAGGLALFTNSMRVAGQNNQFFRPAVQSSDQSNSTEKHRIWLNLTGPQNAFKQTLVGYIENATNDLDWGYDGETFSSNSVSLYSLLDDVMLAIQGRSLPFDNQDQVPLGYKTGTAGTYTISIDHLDGLFDQQGIYLEDIVLNIVHDLKTSDYTFTTVSGTFNERFVLRYLASDLDNGGFEGLEQKVVIAKIENELVVKSFAEPLKEVAVYDLLGRTILHTTTIQNNEIRMADVVLNTQALIVKVTLENGMVVTRKVIY</sequence>
<dbReference type="SUPFAM" id="SSF51126">
    <property type="entry name" value="Pectin lyase-like"/>
    <property type="match status" value="3"/>
</dbReference>
<dbReference type="InterPro" id="IPR059226">
    <property type="entry name" value="Choice_anch_Q_dom"/>
</dbReference>
<dbReference type="PANTHER" id="PTHR11319">
    <property type="entry name" value="G PROTEIN-COUPLED RECEPTOR-RELATED"/>
    <property type="match status" value="1"/>
</dbReference>
<dbReference type="InterPro" id="IPR006626">
    <property type="entry name" value="PbH1"/>
</dbReference>
<evidence type="ECO:0000313" key="3">
    <source>
        <dbReference type="Proteomes" id="UP001255185"/>
    </source>
</evidence>
<dbReference type="PANTHER" id="PTHR11319:SF35">
    <property type="entry name" value="OUTER MEMBRANE PROTEIN PMPC-RELATED"/>
    <property type="match status" value="1"/>
</dbReference>
<evidence type="ECO:0000256" key="1">
    <source>
        <dbReference type="SAM" id="SignalP"/>
    </source>
</evidence>
<keyword evidence="3" id="KW-1185">Reference proteome</keyword>
<gene>
    <name evidence="2" type="ORF">J2X31_003035</name>
</gene>
<dbReference type="RefSeq" id="WP_310027699.1">
    <property type="nucleotide sequence ID" value="NZ_JAVDVI010000014.1"/>
</dbReference>
<dbReference type="SUPFAM" id="SSF52058">
    <property type="entry name" value="L domain-like"/>
    <property type="match status" value="1"/>
</dbReference>
<dbReference type="Proteomes" id="UP001255185">
    <property type="component" value="Unassembled WGS sequence"/>
</dbReference>
<evidence type="ECO:0000313" key="2">
    <source>
        <dbReference type="EMBL" id="MDR6969009.1"/>
    </source>
</evidence>
<dbReference type="InterPro" id="IPR011050">
    <property type="entry name" value="Pectin_lyase_fold/virulence"/>
</dbReference>
<proteinExistence type="predicted"/>
<dbReference type="NCBIfam" id="NF033708">
    <property type="entry name" value="T9SS_Cterm_ChiA"/>
    <property type="match status" value="1"/>
</dbReference>
<protein>
    <recommendedName>
        <fullName evidence="4">T9SS sorting signal type C domain-containing protein</fullName>
    </recommendedName>
</protein>
<evidence type="ECO:0008006" key="4">
    <source>
        <dbReference type="Google" id="ProtNLM"/>
    </source>
</evidence>
<dbReference type="EMBL" id="JAVDVI010000014">
    <property type="protein sequence ID" value="MDR6969009.1"/>
    <property type="molecule type" value="Genomic_DNA"/>
</dbReference>
<dbReference type="SMART" id="SM00710">
    <property type="entry name" value="PbH1"/>
    <property type="match status" value="9"/>
</dbReference>
<dbReference type="Gene3D" id="2.160.20.10">
    <property type="entry name" value="Single-stranded right-handed beta-helix, Pectin lyase-like"/>
    <property type="match status" value="3"/>
</dbReference>
<comment type="caution">
    <text evidence="2">The sequence shown here is derived from an EMBL/GenBank/DDBJ whole genome shotgun (WGS) entry which is preliminary data.</text>
</comment>